<feature type="transmembrane region" description="Helical" evidence="6">
    <location>
        <begin position="45"/>
        <end position="63"/>
    </location>
</feature>
<name>A0A8H6RGB7_9PEZI</name>
<dbReference type="InterPro" id="IPR018791">
    <property type="entry name" value="UV_resistance/autophagy_Atg14"/>
</dbReference>
<sequence length="846" mass="94283">MLIREPVLMVVTTAFTLDYGIQSLTYSEIPYAFKMRAWSTADSSWALAITIPGFLLGCLATTLDTKLRFGKQLSQGNLVAPEKRLPPIIVGMALLSFGLVWFGQTSAQPHLSWAHLASAETTIGVGMFMVWCTATVYVQDLYVSHSNSALAACAFVRYSSGAIFPLLAEPLRAMIGVSWVCGSACMAQHNASTSELSSSRAEHRASTAAQQSRTWLLPTNRNLRNIEFIALRNLSVTSSSPARKRGKTIDDEALPQSLKSPAKLVSLREQRALGHSRSSTDLRAVAEDAVVDSDKLSVAPIKTEEDKRSPGSKKEHGRSKSALTGSPKRPSHLKPRRRSTLEWNNATPQRRQERLEDVTKERMADVFFTLHVQNVEEPVYVSEIVRQTMNPTFRRVDWSACGPEITRLDQMSLHVWANDGNKSWRQLLHLKMDMSALLYIGRSLDTLDRRLPESAVLLQLSDGVYTVPSGSLEDFMPHRPPVMKKSPTMPARTLPTSSFDALLRLSKLDDSIQDALATRNHLYNELQRMLESTHAALDEREQVQEAEDRVKTIDFAKRTVEKQLEKARRQQEERRASLSARRKLIAADLASRKESSAKVKHIRDEFPNLREEHEIKRKAITNQRRRVCEELQQCYSIQQLPGKMLSFTICGLHLPNAEDLDSEPPETVAAAFGYIAHILQLLSFYLQRPLTYPVTPTGSTSSIFDAVSILNTNKTLSSESAERTLRTYPLFSKGVPRFRYEYAVFLLNQDIRILLESAFNLRVLDIRQSLPNLKYLLYVATAGEGDLPSRKAGGIRGLMRAPMMSRGGSADSTSSGLSGLTLASNGKPGSNRSAADRLREISGKAG</sequence>
<protein>
    <recommendedName>
        <fullName evidence="2">Autophagy-related protein 14</fullName>
    </recommendedName>
</protein>
<dbReference type="InterPro" id="IPR036259">
    <property type="entry name" value="MFS_trans_sf"/>
</dbReference>
<dbReference type="Pfam" id="PF10186">
    <property type="entry name" value="ATG14"/>
    <property type="match status" value="1"/>
</dbReference>
<gene>
    <name evidence="7" type="ORF">HII31_08563</name>
</gene>
<dbReference type="GO" id="GO:0005768">
    <property type="term" value="C:endosome"/>
    <property type="evidence" value="ECO:0007669"/>
    <property type="project" value="TreeGrafter"/>
</dbReference>
<evidence type="ECO:0000256" key="3">
    <source>
        <dbReference type="ARBA" id="ARBA00023054"/>
    </source>
</evidence>
<dbReference type="GO" id="GO:0032991">
    <property type="term" value="C:protein-containing complex"/>
    <property type="evidence" value="ECO:0007669"/>
    <property type="project" value="UniProtKB-ARBA"/>
</dbReference>
<evidence type="ECO:0000256" key="6">
    <source>
        <dbReference type="SAM" id="Phobius"/>
    </source>
</evidence>
<accession>A0A8H6RGB7</accession>
<dbReference type="PANTHER" id="PTHR15157">
    <property type="entry name" value="UV RADIATION RESISTANCE-ASSOCIATED GENE PROTEIN"/>
    <property type="match status" value="1"/>
</dbReference>
<dbReference type="AlphaFoldDB" id="A0A8H6RGB7"/>
<evidence type="ECO:0000313" key="7">
    <source>
        <dbReference type="EMBL" id="KAF7190232.1"/>
    </source>
</evidence>
<keyword evidence="3 4" id="KW-0175">Coiled coil</keyword>
<dbReference type="EMBL" id="JABCIY010000175">
    <property type="protein sequence ID" value="KAF7190232.1"/>
    <property type="molecule type" value="Genomic_DNA"/>
</dbReference>
<dbReference type="SUPFAM" id="SSF103473">
    <property type="entry name" value="MFS general substrate transporter"/>
    <property type="match status" value="1"/>
</dbReference>
<keyword evidence="6" id="KW-0472">Membrane</keyword>
<proteinExistence type="inferred from homology"/>
<keyword evidence="6" id="KW-0812">Transmembrane</keyword>
<evidence type="ECO:0000256" key="1">
    <source>
        <dbReference type="ARBA" id="ARBA00009574"/>
    </source>
</evidence>
<comment type="caution">
    <text evidence="7">The sequence shown here is derived from an EMBL/GenBank/DDBJ whole genome shotgun (WGS) entry which is preliminary data.</text>
</comment>
<dbReference type="Gene3D" id="1.20.1250.20">
    <property type="entry name" value="MFS general substrate transporter like domains"/>
    <property type="match status" value="1"/>
</dbReference>
<feature type="transmembrane region" description="Helical" evidence="6">
    <location>
        <begin position="84"/>
        <end position="103"/>
    </location>
</feature>
<comment type="similarity">
    <text evidence="1">Belongs to the ATG14 family.</text>
</comment>
<dbReference type="GO" id="GO:0000149">
    <property type="term" value="F:SNARE binding"/>
    <property type="evidence" value="ECO:0007669"/>
    <property type="project" value="TreeGrafter"/>
</dbReference>
<reference evidence="7" key="1">
    <citation type="submission" date="2020-04" db="EMBL/GenBank/DDBJ databases">
        <title>Draft genome resource of the tomato pathogen Pseudocercospora fuligena.</title>
        <authorList>
            <person name="Zaccaron A."/>
        </authorList>
    </citation>
    <scope>NUCLEOTIDE SEQUENCE</scope>
    <source>
        <strain evidence="7">PF001</strain>
    </source>
</reference>
<evidence type="ECO:0000313" key="8">
    <source>
        <dbReference type="Proteomes" id="UP000660729"/>
    </source>
</evidence>
<feature type="region of interest" description="Disordered" evidence="5">
    <location>
        <begin position="297"/>
        <end position="352"/>
    </location>
</feature>
<feature type="compositionally biased region" description="Basic and acidic residues" evidence="5">
    <location>
        <begin position="834"/>
        <end position="846"/>
    </location>
</feature>
<feature type="compositionally biased region" description="Basic residues" evidence="5">
    <location>
        <begin position="329"/>
        <end position="338"/>
    </location>
</feature>
<evidence type="ECO:0000256" key="2">
    <source>
        <dbReference type="ARBA" id="ARBA00013807"/>
    </source>
</evidence>
<evidence type="ECO:0000256" key="5">
    <source>
        <dbReference type="SAM" id="MobiDB-lite"/>
    </source>
</evidence>
<dbReference type="GO" id="GO:0035493">
    <property type="term" value="P:SNARE complex assembly"/>
    <property type="evidence" value="ECO:0007669"/>
    <property type="project" value="TreeGrafter"/>
</dbReference>
<keyword evidence="6" id="KW-1133">Transmembrane helix</keyword>
<dbReference type="PANTHER" id="PTHR15157:SF5">
    <property type="entry name" value="UV RADIATION RESISTANCE-ASSOCIATED GENE PROTEIN"/>
    <property type="match status" value="1"/>
</dbReference>
<organism evidence="7 8">
    <name type="scientific">Pseudocercospora fuligena</name>
    <dbReference type="NCBI Taxonomy" id="685502"/>
    <lineage>
        <taxon>Eukaryota</taxon>
        <taxon>Fungi</taxon>
        <taxon>Dikarya</taxon>
        <taxon>Ascomycota</taxon>
        <taxon>Pezizomycotina</taxon>
        <taxon>Dothideomycetes</taxon>
        <taxon>Dothideomycetidae</taxon>
        <taxon>Mycosphaerellales</taxon>
        <taxon>Mycosphaerellaceae</taxon>
        <taxon>Pseudocercospora</taxon>
    </lineage>
</organism>
<feature type="coiled-coil region" evidence="4">
    <location>
        <begin position="553"/>
        <end position="581"/>
    </location>
</feature>
<feature type="compositionally biased region" description="Low complexity" evidence="5">
    <location>
        <begin position="807"/>
        <end position="824"/>
    </location>
</feature>
<evidence type="ECO:0000256" key="4">
    <source>
        <dbReference type="SAM" id="Coils"/>
    </source>
</evidence>
<feature type="region of interest" description="Disordered" evidence="5">
    <location>
        <begin position="803"/>
        <end position="846"/>
    </location>
</feature>
<dbReference type="Proteomes" id="UP000660729">
    <property type="component" value="Unassembled WGS sequence"/>
</dbReference>
<dbReference type="OrthoDB" id="72772at2759"/>
<feature type="compositionally biased region" description="Basic and acidic residues" evidence="5">
    <location>
        <begin position="302"/>
        <end position="314"/>
    </location>
</feature>
<keyword evidence="8" id="KW-1185">Reference proteome</keyword>
<feature type="transmembrane region" description="Helical" evidence="6">
    <location>
        <begin position="123"/>
        <end position="142"/>
    </location>
</feature>
<dbReference type="GO" id="GO:0000323">
    <property type="term" value="C:lytic vacuole"/>
    <property type="evidence" value="ECO:0007669"/>
    <property type="project" value="TreeGrafter"/>
</dbReference>